<feature type="compositionally biased region" description="Basic residues" evidence="1">
    <location>
        <begin position="441"/>
        <end position="454"/>
    </location>
</feature>
<proteinExistence type="predicted"/>
<dbReference type="Pfam" id="PF03078">
    <property type="entry name" value="ATHILA"/>
    <property type="match status" value="2"/>
</dbReference>
<dbReference type="EMBL" id="CACVBM020000432">
    <property type="protein sequence ID" value="CAA7018905.1"/>
    <property type="molecule type" value="Genomic_DNA"/>
</dbReference>
<dbReference type="InterPro" id="IPR004312">
    <property type="entry name" value="ATHILA_Orf1_C"/>
</dbReference>
<feature type="compositionally biased region" description="Basic and acidic residues" evidence="1">
    <location>
        <begin position="279"/>
        <end position="288"/>
    </location>
</feature>
<feature type="region of interest" description="Disordered" evidence="1">
    <location>
        <begin position="361"/>
        <end position="456"/>
    </location>
</feature>
<feature type="domain" description="Arabidopsis retrotransposon Orf1 C-terminal" evidence="3">
    <location>
        <begin position="2"/>
        <end position="172"/>
    </location>
</feature>
<dbReference type="AlphaFoldDB" id="A0A6D2HRX1"/>
<reference evidence="4" key="1">
    <citation type="submission" date="2020-01" db="EMBL/GenBank/DDBJ databases">
        <authorList>
            <person name="Mishra B."/>
        </authorList>
    </citation>
    <scope>NUCLEOTIDE SEQUENCE [LARGE SCALE GENOMIC DNA]</scope>
</reference>
<name>A0A6D2HRX1_9BRAS</name>
<protein>
    <recommendedName>
        <fullName evidence="3">Arabidopsis retrotransposon Orf1 C-terminal domain-containing protein</fullName>
    </recommendedName>
</protein>
<sequence>MKFAGTRYADRGTMQTLLIDEMFHNLGIHRVMFQQHEAYRKATCLFLATLEHEPCVPGQTTPDGSDGYITFWATGRRHYLSYREIDRALFLPPGNRLGLDVDRDEMSALWGTIAFGEYFSSSAKSAQIRSPPVRYFHKAIANTLFSRQATGNVTETEMAMIDVALTGIPLRLINGTSSEAAGPTEASRSPLLASSALTGTGLRGTGPSGTSAHCGWVAWSHLFYAPSASHLTERTRSHHPRGSISIPTFSSALPACCSALYTGDRPTARDYATPQATTHRGDPSHELDSTQTDELEHLHFAGYATTARQTAGLKAAHQHIGILQRWNKAQDKITSKLKSKVKKMADQIRAMQDKLSCVASASGGVHRTAVGPRQAIPSEDDDEPDHDTTGGRPLPPEPPRHSSFEPRQQRKRRFGEPQTARPSGAGAAQTCHSGDAAPLRGRQRRQTTHRRRELRRTSTCLTPRASCAYHRPYLHAGEHAGGSRRLHLRTPLMLSPDATRPPPLYHSIFPFLFLLLSLFNSLLGFFSHRVGVK</sequence>
<evidence type="ECO:0000313" key="4">
    <source>
        <dbReference type="EMBL" id="CAA7018905.1"/>
    </source>
</evidence>
<keyword evidence="2" id="KW-0472">Membrane</keyword>
<keyword evidence="2" id="KW-1133">Transmembrane helix</keyword>
<keyword evidence="2" id="KW-0812">Transmembrane</keyword>
<feature type="region of interest" description="Disordered" evidence="1">
    <location>
        <begin position="268"/>
        <end position="288"/>
    </location>
</feature>
<comment type="caution">
    <text evidence="4">The sequence shown here is derived from an EMBL/GenBank/DDBJ whole genome shotgun (WGS) entry which is preliminary data.</text>
</comment>
<gene>
    <name evidence="4" type="ORF">MERR_LOCUS6140</name>
</gene>
<feature type="transmembrane region" description="Helical" evidence="2">
    <location>
        <begin position="504"/>
        <end position="526"/>
    </location>
</feature>
<evidence type="ECO:0000256" key="1">
    <source>
        <dbReference type="SAM" id="MobiDB-lite"/>
    </source>
</evidence>
<keyword evidence="5" id="KW-1185">Reference proteome</keyword>
<feature type="domain" description="Arabidopsis retrotransposon Orf1 C-terminal" evidence="3">
    <location>
        <begin position="267"/>
        <end position="352"/>
    </location>
</feature>
<evidence type="ECO:0000259" key="3">
    <source>
        <dbReference type="Pfam" id="PF03078"/>
    </source>
</evidence>
<evidence type="ECO:0000313" key="5">
    <source>
        <dbReference type="Proteomes" id="UP000467841"/>
    </source>
</evidence>
<dbReference type="OrthoDB" id="1135390at2759"/>
<evidence type="ECO:0000256" key="2">
    <source>
        <dbReference type="SAM" id="Phobius"/>
    </source>
</evidence>
<accession>A0A6D2HRX1</accession>
<organism evidence="4 5">
    <name type="scientific">Microthlaspi erraticum</name>
    <dbReference type="NCBI Taxonomy" id="1685480"/>
    <lineage>
        <taxon>Eukaryota</taxon>
        <taxon>Viridiplantae</taxon>
        <taxon>Streptophyta</taxon>
        <taxon>Embryophyta</taxon>
        <taxon>Tracheophyta</taxon>
        <taxon>Spermatophyta</taxon>
        <taxon>Magnoliopsida</taxon>
        <taxon>eudicotyledons</taxon>
        <taxon>Gunneridae</taxon>
        <taxon>Pentapetalae</taxon>
        <taxon>rosids</taxon>
        <taxon>malvids</taxon>
        <taxon>Brassicales</taxon>
        <taxon>Brassicaceae</taxon>
        <taxon>Coluteocarpeae</taxon>
        <taxon>Microthlaspi</taxon>
    </lineage>
</organism>
<feature type="compositionally biased region" description="Basic and acidic residues" evidence="1">
    <location>
        <begin position="398"/>
        <end position="408"/>
    </location>
</feature>
<dbReference type="Proteomes" id="UP000467841">
    <property type="component" value="Unassembled WGS sequence"/>
</dbReference>